<feature type="region of interest" description="Disordered" evidence="1">
    <location>
        <begin position="45"/>
        <end position="86"/>
    </location>
</feature>
<name>A0ABM8AN80_9BACT</name>
<organism evidence="3 4">
    <name type="scientific">Pseudodesulfovibrio portus</name>
    <dbReference type="NCBI Taxonomy" id="231439"/>
    <lineage>
        <taxon>Bacteria</taxon>
        <taxon>Pseudomonadati</taxon>
        <taxon>Thermodesulfobacteriota</taxon>
        <taxon>Desulfovibrionia</taxon>
        <taxon>Desulfovibrionales</taxon>
        <taxon>Desulfovibrionaceae</taxon>
    </lineage>
</organism>
<keyword evidence="2" id="KW-0812">Transmembrane</keyword>
<evidence type="ECO:0000313" key="4">
    <source>
        <dbReference type="Proteomes" id="UP001061361"/>
    </source>
</evidence>
<evidence type="ECO:0000313" key="3">
    <source>
        <dbReference type="EMBL" id="BDQ32843.1"/>
    </source>
</evidence>
<evidence type="ECO:0000256" key="1">
    <source>
        <dbReference type="SAM" id="MobiDB-lite"/>
    </source>
</evidence>
<protein>
    <submittedName>
        <fullName evidence="3">Uncharacterized protein</fullName>
    </submittedName>
</protein>
<proteinExistence type="predicted"/>
<dbReference type="EMBL" id="AP026708">
    <property type="protein sequence ID" value="BDQ32843.1"/>
    <property type="molecule type" value="Genomic_DNA"/>
</dbReference>
<evidence type="ECO:0000256" key="2">
    <source>
        <dbReference type="SAM" id="Phobius"/>
    </source>
</evidence>
<keyword evidence="2" id="KW-0472">Membrane</keyword>
<keyword evidence="2" id="KW-1133">Transmembrane helix</keyword>
<sequence length="348" mass="38870">MKDRRTALILIAAAVMFAVGAYMLFIKSADESPVVRGEVVRPVEQPPKAPGWVNGKKEVKPDYSSSDAAPRDATPPPVTVEEQAEEPQVVEVAEDKVVTFTFVESLADFLLYRFQPKGPQGKPETLASPMGLNKYFGRELDGFAASGDDIRTARKSILDYAFTPAMLDTLYSLYADPFMIHLVDTAMNQEREYVVGDAKERRTLTTEEVKAMLRLDSRRIERTADLFRAMGANPEITDMAARYRRSAKAVERANEQLQDAIAADGDTAKAGERLKAAILQRERNKAEIITTLKQVCHACSETELFYLSQWAYRRVVNGNEDTLKSFTKAAEILDDLAIRFTDKASQLE</sequence>
<reference evidence="3" key="1">
    <citation type="submission" date="2022-08" db="EMBL/GenBank/DDBJ databases">
        <title>Genome Sequence of the sulphate-reducing bacterium, Pseudodesulfovibrio portus JCM14722.</title>
        <authorList>
            <person name="Kondo R."/>
            <person name="Kataoka T."/>
        </authorList>
    </citation>
    <scope>NUCLEOTIDE SEQUENCE</scope>
    <source>
        <strain evidence="3">JCM 14722</strain>
    </source>
</reference>
<feature type="transmembrane region" description="Helical" evidence="2">
    <location>
        <begin position="7"/>
        <end position="26"/>
    </location>
</feature>
<gene>
    <name evidence="3" type="ORF">JCM14722_03850</name>
</gene>
<dbReference type="Proteomes" id="UP001061361">
    <property type="component" value="Chromosome"/>
</dbReference>
<accession>A0ABM8AN80</accession>
<dbReference type="RefSeq" id="WP_264982904.1">
    <property type="nucleotide sequence ID" value="NZ_AP026708.1"/>
</dbReference>
<keyword evidence="4" id="KW-1185">Reference proteome</keyword>